<keyword evidence="2" id="KW-0238">DNA-binding</keyword>
<dbReference type="InterPro" id="IPR029016">
    <property type="entry name" value="GAF-like_dom_sf"/>
</dbReference>
<accession>A0ABS9TAI9</accession>
<dbReference type="PROSITE" id="PS51077">
    <property type="entry name" value="HTH_ICLR"/>
    <property type="match status" value="1"/>
</dbReference>
<feature type="domain" description="HTH iclR-type" evidence="4">
    <location>
        <begin position="7"/>
        <end position="65"/>
    </location>
</feature>
<dbReference type="EMBL" id="JAKXMK010000006">
    <property type="protein sequence ID" value="MCH6165537.1"/>
    <property type="molecule type" value="Genomic_DNA"/>
</dbReference>
<evidence type="ECO:0000256" key="2">
    <source>
        <dbReference type="ARBA" id="ARBA00023125"/>
    </source>
</evidence>
<dbReference type="InterPro" id="IPR014757">
    <property type="entry name" value="Tscrpt_reg_IclR_C"/>
</dbReference>
<keyword evidence="3" id="KW-0804">Transcription</keyword>
<protein>
    <submittedName>
        <fullName evidence="6">IclR family transcriptional regulator</fullName>
    </submittedName>
</protein>
<dbReference type="Gene3D" id="3.30.450.40">
    <property type="match status" value="1"/>
</dbReference>
<evidence type="ECO:0000313" key="7">
    <source>
        <dbReference type="Proteomes" id="UP001299970"/>
    </source>
</evidence>
<reference evidence="6 7" key="1">
    <citation type="submission" date="2022-03" db="EMBL/GenBank/DDBJ databases">
        <title>Pseudonocardia alaer sp. nov., a novel actinomycete isolated from reed forest soil.</title>
        <authorList>
            <person name="Wang L."/>
        </authorList>
    </citation>
    <scope>NUCLEOTIDE SEQUENCE [LARGE SCALE GENOMIC DNA]</scope>
    <source>
        <strain evidence="6 7">Y-16303</strain>
    </source>
</reference>
<dbReference type="InterPro" id="IPR036388">
    <property type="entry name" value="WH-like_DNA-bd_sf"/>
</dbReference>
<keyword evidence="1" id="KW-0805">Transcription regulation</keyword>
<comment type="caution">
    <text evidence="6">The sequence shown here is derived from an EMBL/GenBank/DDBJ whole genome shotgun (WGS) entry which is preliminary data.</text>
</comment>
<evidence type="ECO:0000313" key="6">
    <source>
        <dbReference type="EMBL" id="MCH6165537.1"/>
    </source>
</evidence>
<feature type="domain" description="IclR-ED" evidence="5">
    <location>
        <begin position="66"/>
        <end position="249"/>
    </location>
</feature>
<gene>
    <name evidence="6" type="ORF">MMF94_07575</name>
</gene>
<name>A0ABS9TAI9_9PSEU</name>
<dbReference type="SUPFAM" id="SSF55781">
    <property type="entry name" value="GAF domain-like"/>
    <property type="match status" value="1"/>
</dbReference>
<dbReference type="InterPro" id="IPR050707">
    <property type="entry name" value="HTH_MetabolicPath_Reg"/>
</dbReference>
<dbReference type="Pfam" id="PF09339">
    <property type="entry name" value="HTH_IclR"/>
    <property type="match status" value="1"/>
</dbReference>
<dbReference type="PROSITE" id="PS51078">
    <property type="entry name" value="ICLR_ED"/>
    <property type="match status" value="1"/>
</dbReference>
<keyword evidence="7" id="KW-1185">Reference proteome</keyword>
<evidence type="ECO:0000256" key="1">
    <source>
        <dbReference type="ARBA" id="ARBA00023015"/>
    </source>
</evidence>
<dbReference type="InterPro" id="IPR005471">
    <property type="entry name" value="Tscrpt_reg_IclR_N"/>
</dbReference>
<dbReference type="PANTHER" id="PTHR30136:SF24">
    <property type="entry name" value="HTH-TYPE TRANSCRIPTIONAL REPRESSOR ALLR"/>
    <property type="match status" value="1"/>
</dbReference>
<dbReference type="SMART" id="SM00346">
    <property type="entry name" value="HTH_ICLR"/>
    <property type="match status" value="1"/>
</dbReference>
<dbReference type="PANTHER" id="PTHR30136">
    <property type="entry name" value="HELIX-TURN-HELIX TRANSCRIPTIONAL REGULATOR, ICLR FAMILY"/>
    <property type="match status" value="1"/>
</dbReference>
<proteinExistence type="predicted"/>
<sequence length="251" mass="26700">MARPVGSNSVEKTLAVLDALGDHERIADIVVATGLHKSTVHRILQDFARLGFVRVTERGTYEGGPRILRLAGRVLARTDAAERAAPELHALQERCGGTVHFAVLDGDEAVYVAKVEGNKPYRMASRIGMAVPLHCTAIGKAALAELPEDEVRALLRRAPPHARTPATIADPDRLVEHLRAVRDRGWAVDEEENEAGVRCVGAAVADHTRRVIGAVSVSQLVADVAGRAPVELGPEVAATARAISRLLGAPG</sequence>
<organism evidence="6 7">
    <name type="scientific">Pseudonocardia alaniniphila</name>
    <dbReference type="NCBI Taxonomy" id="75291"/>
    <lineage>
        <taxon>Bacteria</taxon>
        <taxon>Bacillati</taxon>
        <taxon>Actinomycetota</taxon>
        <taxon>Actinomycetes</taxon>
        <taxon>Pseudonocardiales</taxon>
        <taxon>Pseudonocardiaceae</taxon>
        <taxon>Pseudonocardia</taxon>
    </lineage>
</organism>
<dbReference type="Pfam" id="PF01614">
    <property type="entry name" value="IclR_C"/>
    <property type="match status" value="1"/>
</dbReference>
<dbReference type="SUPFAM" id="SSF46785">
    <property type="entry name" value="Winged helix' DNA-binding domain"/>
    <property type="match status" value="1"/>
</dbReference>
<dbReference type="RefSeq" id="WP_241035570.1">
    <property type="nucleotide sequence ID" value="NZ_BAAAJF010000024.1"/>
</dbReference>
<dbReference type="Gene3D" id="1.10.10.10">
    <property type="entry name" value="Winged helix-like DNA-binding domain superfamily/Winged helix DNA-binding domain"/>
    <property type="match status" value="1"/>
</dbReference>
<dbReference type="InterPro" id="IPR036390">
    <property type="entry name" value="WH_DNA-bd_sf"/>
</dbReference>
<dbReference type="Proteomes" id="UP001299970">
    <property type="component" value="Unassembled WGS sequence"/>
</dbReference>
<evidence type="ECO:0000256" key="3">
    <source>
        <dbReference type="ARBA" id="ARBA00023163"/>
    </source>
</evidence>
<evidence type="ECO:0000259" key="5">
    <source>
        <dbReference type="PROSITE" id="PS51078"/>
    </source>
</evidence>
<evidence type="ECO:0000259" key="4">
    <source>
        <dbReference type="PROSITE" id="PS51077"/>
    </source>
</evidence>